<dbReference type="Proteomes" id="UP000723714">
    <property type="component" value="Unassembled WGS sequence"/>
</dbReference>
<protein>
    <submittedName>
        <fullName evidence="2">Uncharacterized protein</fullName>
    </submittedName>
</protein>
<sequence length="270" mass="31031">MEELKRTVKRAQDFCLRHSNTIEKAAVLLLCLGLGIFHYHVREYRADTLAFQENVKQYSLMGFLIWRANTWSGRVVLEGLLYVILKLPYLVFAILDSLMILGTVYGLRTLFGWRRLETSVISLMLLCFPIDGLIEVGIQPGAINYIWALAAAVIALIPLGMIYREKSIRWYHYIGFGSAAIVGCNMEQTAAVVFCFYFIALLYFLKNKKQKPILFVQMFLSMFSLVFIMTCKGNSARLIQETASYWKDFGELSAAKKAVEWMVHDRELFL</sequence>
<feature type="transmembrane region" description="Helical" evidence="1">
    <location>
        <begin position="21"/>
        <end position="41"/>
    </location>
</feature>
<feature type="transmembrane region" description="Helical" evidence="1">
    <location>
        <begin position="170"/>
        <end position="200"/>
    </location>
</feature>
<dbReference type="EMBL" id="JABACJ020000002">
    <property type="protein sequence ID" value="MBU3874865.1"/>
    <property type="molecule type" value="Genomic_DNA"/>
</dbReference>
<feature type="transmembrane region" description="Helical" evidence="1">
    <location>
        <begin position="144"/>
        <end position="163"/>
    </location>
</feature>
<feature type="transmembrane region" description="Helical" evidence="1">
    <location>
        <begin position="87"/>
        <end position="107"/>
    </location>
</feature>
<feature type="transmembrane region" description="Helical" evidence="1">
    <location>
        <begin position="119"/>
        <end position="138"/>
    </location>
</feature>
<dbReference type="RefSeq" id="WP_216239450.1">
    <property type="nucleotide sequence ID" value="NZ_JABACJ020000002.1"/>
</dbReference>
<name>A0ABS6CZW1_9FIRM</name>
<dbReference type="InterPro" id="IPR045691">
    <property type="entry name" value="DUF6056"/>
</dbReference>
<reference evidence="2 3" key="1">
    <citation type="submission" date="2021-06" db="EMBL/GenBank/DDBJ databases">
        <title>Faecalicatena sp. nov. isolated from porcine feces.</title>
        <authorList>
            <person name="Oh B.S."/>
            <person name="Lee J.H."/>
        </authorList>
    </citation>
    <scope>NUCLEOTIDE SEQUENCE [LARGE SCALE GENOMIC DNA]</scope>
    <source>
        <strain evidence="2 3">AGMB00832</strain>
    </source>
</reference>
<accession>A0ABS6CZW1</accession>
<feature type="transmembrane region" description="Helical" evidence="1">
    <location>
        <begin position="212"/>
        <end position="231"/>
    </location>
</feature>
<evidence type="ECO:0000313" key="3">
    <source>
        <dbReference type="Proteomes" id="UP000723714"/>
    </source>
</evidence>
<keyword evidence="1" id="KW-0812">Transmembrane</keyword>
<keyword evidence="3" id="KW-1185">Reference proteome</keyword>
<comment type="caution">
    <text evidence="2">The sequence shown here is derived from an EMBL/GenBank/DDBJ whole genome shotgun (WGS) entry which is preliminary data.</text>
</comment>
<evidence type="ECO:0000256" key="1">
    <source>
        <dbReference type="SAM" id="Phobius"/>
    </source>
</evidence>
<keyword evidence="1" id="KW-1133">Transmembrane helix</keyword>
<organism evidence="2 3">
    <name type="scientific">Faecalicatena faecalis</name>
    <dbReference type="NCBI Taxonomy" id="2726362"/>
    <lineage>
        <taxon>Bacteria</taxon>
        <taxon>Bacillati</taxon>
        <taxon>Bacillota</taxon>
        <taxon>Clostridia</taxon>
        <taxon>Lachnospirales</taxon>
        <taxon>Lachnospiraceae</taxon>
        <taxon>Faecalicatena</taxon>
    </lineage>
</organism>
<evidence type="ECO:0000313" key="2">
    <source>
        <dbReference type="EMBL" id="MBU3874865.1"/>
    </source>
</evidence>
<proteinExistence type="predicted"/>
<gene>
    <name evidence="2" type="ORF">HGO97_003430</name>
</gene>
<dbReference type="Pfam" id="PF19528">
    <property type="entry name" value="DUF6056"/>
    <property type="match status" value="1"/>
</dbReference>
<keyword evidence="1" id="KW-0472">Membrane</keyword>